<evidence type="ECO:0000313" key="3">
    <source>
        <dbReference type="Proteomes" id="UP000198878"/>
    </source>
</evidence>
<dbReference type="SUPFAM" id="SSF52091">
    <property type="entry name" value="SpoIIaa-like"/>
    <property type="match status" value="1"/>
</dbReference>
<dbReference type="InterPro" id="IPR058548">
    <property type="entry name" value="MlaB-like_STAS"/>
</dbReference>
<dbReference type="PANTHER" id="PTHR33495:SF2">
    <property type="entry name" value="ANTI-SIGMA FACTOR ANTAGONIST TM_1081-RELATED"/>
    <property type="match status" value="1"/>
</dbReference>
<feature type="domain" description="STAS" evidence="1">
    <location>
        <begin position="17"/>
        <end position="124"/>
    </location>
</feature>
<organism evidence="2 3">
    <name type="scientific">Amycolatopsis pretoriensis</name>
    <dbReference type="NCBI Taxonomy" id="218821"/>
    <lineage>
        <taxon>Bacteria</taxon>
        <taxon>Bacillati</taxon>
        <taxon>Actinomycetota</taxon>
        <taxon>Actinomycetes</taxon>
        <taxon>Pseudonocardiales</taxon>
        <taxon>Pseudonocardiaceae</taxon>
        <taxon>Amycolatopsis</taxon>
    </lineage>
</organism>
<dbReference type="STRING" id="218821.SAMN05421837_11697"/>
<proteinExistence type="predicted"/>
<evidence type="ECO:0000259" key="1">
    <source>
        <dbReference type="PROSITE" id="PS50801"/>
    </source>
</evidence>
<name>A0A1H5RHW5_9PSEU</name>
<dbReference type="InterPro" id="IPR002645">
    <property type="entry name" value="STAS_dom"/>
</dbReference>
<dbReference type="GO" id="GO:0043856">
    <property type="term" value="F:anti-sigma factor antagonist activity"/>
    <property type="evidence" value="ECO:0007669"/>
    <property type="project" value="TreeGrafter"/>
</dbReference>
<dbReference type="Pfam" id="PF13466">
    <property type="entry name" value="STAS_2"/>
    <property type="match status" value="1"/>
</dbReference>
<dbReference type="OrthoDB" id="3626630at2"/>
<dbReference type="PROSITE" id="PS50801">
    <property type="entry name" value="STAS"/>
    <property type="match status" value="1"/>
</dbReference>
<dbReference type="PANTHER" id="PTHR33495">
    <property type="entry name" value="ANTI-SIGMA FACTOR ANTAGONIST TM_1081-RELATED-RELATED"/>
    <property type="match status" value="1"/>
</dbReference>
<dbReference type="CDD" id="cd07043">
    <property type="entry name" value="STAS_anti-anti-sigma_factors"/>
    <property type="match status" value="1"/>
</dbReference>
<keyword evidence="3" id="KW-1185">Reference proteome</keyword>
<evidence type="ECO:0000313" key="2">
    <source>
        <dbReference type="EMBL" id="SEF37919.1"/>
    </source>
</evidence>
<dbReference type="AlphaFoldDB" id="A0A1H5RHW5"/>
<accession>A0A1H5RHW5</accession>
<dbReference type="Proteomes" id="UP000198878">
    <property type="component" value="Unassembled WGS sequence"/>
</dbReference>
<reference evidence="3" key="1">
    <citation type="submission" date="2016-10" db="EMBL/GenBank/DDBJ databases">
        <authorList>
            <person name="Varghese N."/>
            <person name="Submissions S."/>
        </authorList>
    </citation>
    <scope>NUCLEOTIDE SEQUENCE [LARGE SCALE GENOMIC DNA]</scope>
    <source>
        <strain evidence="3">DSM 44654</strain>
    </source>
</reference>
<gene>
    <name evidence="2" type="ORF">SAMN05421837_11697</name>
</gene>
<dbReference type="Gene3D" id="3.30.750.24">
    <property type="entry name" value="STAS domain"/>
    <property type="match status" value="1"/>
</dbReference>
<dbReference type="InterPro" id="IPR036513">
    <property type="entry name" value="STAS_dom_sf"/>
</dbReference>
<dbReference type="RefSeq" id="WP_086679367.1">
    <property type="nucleotide sequence ID" value="NZ_FNUJ01000016.1"/>
</dbReference>
<protein>
    <submittedName>
        <fullName evidence="2">Anti-sigma B factor antagonist</fullName>
    </submittedName>
</protein>
<sequence>MTTDATRPRQRYSGDGWSLDVGEDAGLRIFTLRGEFDFAVSAKLAEAFPDEPGAGDVVLDMAAVEYCDSSCLQVLLRLGSRLREAGGRLAVVTTVPAVVRPIELLCLGDVMPVHPSVAAARASWGEEA</sequence>
<dbReference type="EMBL" id="FNUJ01000016">
    <property type="protein sequence ID" value="SEF37919.1"/>
    <property type="molecule type" value="Genomic_DNA"/>
</dbReference>